<gene>
    <name evidence="2" type="ORF">HNQ92_005439</name>
</gene>
<feature type="signal peptide" evidence="1">
    <location>
        <begin position="1"/>
        <end position="22"/>
    </location>
</feature>
<dbReference type="Gene3D" id="2.115.10.10">
    <property type="entry name" value="Tachylectin 2"/>
    <property type="match status" value="1"/>
</dbReference>
<name>A0A840TSC9_9BACT</name>
<keyword evidence="3" id="KW-1185">Reference proteome</keyword>
<dbReference type="InterPro" id="IPR026341">
    <property type="entry name" value="T9SS_type_B"/>
</dbReference>
<comment type="caution">
    <text evidence="2">The sequence shown here is derived from an EMBL/GenBank/DDBJ whole genome shotgun (WGS) entry which is preliminary data.</text>
</comment>
<organism evidence="2 3">
    <name type="scientific">Rhabdobacter roseus</name>
    <dbReference type="NCBI Taxonomy" id="1655419"/>
    <lineage>
        <taxon>Bacteria</taxon>
        <taxon>Pseudomonadati</taxon>
        <taxon>Bacteroidota</taxon>
        <taxon>Cytophagia</taxon>
        <taxon>Cytophagales</taxon>
        <taxon>Cytophagaceae</taxon>
        <taxon>Rhabdobacter</taxon>
    </lineage>
</organism>
<feature type="chain" id="PRO_5032828691" evidence="1">
    <location>
        <begin position="23"/>
        <end position="490"/>
    </location>
</feature>
<evidence type="ECO:0000256" key="1">
    <source>
        <dbReference type="SAM" id="SignalP"/>
    </source>
</evidence>
<sequence length="490" mass="52612">MKSFVRFFLGSWLLLVLGPAQAQQAYVSMSNGDLVLLDVNQCTSQIIGNSGIPMFDIAISPGGTLYGNGANNILYRINRQTAAITQVGPLNPPPGDDFNSLVFSDNGTLYAATANTTNLYVVDTTNATNRTVGNVGYQAAGDLTFFEGNLYLAARNNNLVRIEPGNANQSQLVGRMNANSNIFGVVTIGTLDCRDGRPRMYALGGNELYEVSTTNASVTRRCTNLRLNGTIYGAASVLEASTQIRAQAGRDTTLTLCNPTTALLHLDPLPGPKDAGGTWQGVNNAPLTNTTYVPTTALAAGTYRYHYRVGDGNCADTATVTLNVGVPDPTWPADTVLCTNQRWSIRLNDPTASYVWQDGSTGPSYTVASAGTYTVSIRTVCGSTTSSVRVSYDDCGTCPLFLPDAFSPNGDAHNDVFRAVHDCQFTEFSLQIYNRWGEVIFQSSDPAVGWAGSYLGNPAPPGTYTYRLRYRLAYDSSVPYARAGSVLLLR</sequence>
<dbReference type="RefSeq" id="WP_184179207.1">
    <property type="nucleotide sequence ID" value="NZ_JACHGF010000015.1"/>
</dbReference>
<dbReference type="EMBL" id="JACHGF010000015">
    <property type="protein sequence ID" value="MBB5287276.1"/>
    <property type="molecule type" value="Genomic_DNA"/>
</dbReference>
<reference evidence="2 3" key="1">
    <citation type="submission" date="2020-08" db="EMBL/GenBank/DDBJ databases">
        <title>Genomic Encyclopedia of Type Strains, Phase IV (KMG-IV): sequencing the most valuable type-strain genomes for metagenomic binning, comparative biology and taxonomic classification.</title>
        <authorList>
            <person name="Goeker M."/>
        </authorList>
    </citation>
    <scope>NUCLEOTIDE SEQUENCE [LARGE SCALE GENOMIC DNA]</scope>
    <source>
        <strain evidence="2 3">DSM 105074</strain>
    </source>
</reference>
<evidence type="ECO:0000313" key="3">
    <source>
        <dbReference type="Proteomes" id="UP000557307"/>
    </source>
</evidence>
<dbReference type="Pfam" id="PF13585">
    <property type="entry name" value="CHU_C"/>
    <property type="match status" value="1"/>
</dbReference>
<protein>
    <submittedName>
        <fullName evidence="2">Gliding motility-associated-like protein</fullName>
    </submittedName>
</protein>
<dbReference type="NCBIfam" id="TIGR04131">
    <property type="entry name" value="Bac_Flav_CTERM"/>
    <property type="match status" value="1"/>
</dbReference>
<proteinExistence type="predicted"/>
<dbReference type="SUPFAM" id="SSF75011">
    <property type="entry name" value="3-carboxy-cis,cis-mucoante lactonizing enzyme"/>
    <property type="match status" value="1"/>
</dbReference>
<dbReference type="Proteomes" id="UP000557307">
    <property type="component" value="Unassembled WGS sequence"/>
</dbReference>
<dbReference type="AlphaFoldDB" id="A0A840TSC9"/>
<evidence type="ECO:0000313" key="2">
    <source>
        <dbReference type="EMBL" id="MBB5287276.1"/>
    </source>
</evidence>
<keyword evidence="1" id="KW-0732">Signal</keyword>
<accession>A0A840TSC9</accession>